<evidence type="ECO:0000256" key="2">
    <source>
        <dbReference type="ARBA" id="ARBA00009810"/>
    </source>
</evidence>
<dbReference type="InterPro" id="IPR000531">
    <property type="entry name" value="Beta-barrel_TonB"/>
</dbReference>
<evidence type="ECO:0000313" key="20">
    <source>
        <dbReference type="Proteomes" id="UP000008209"/>
    </source>
</evidence>
<comment type="similarity">
    <text evidence="2 14 15">Belongs to the TonB-dependent receptor family.</text>
</comment>
<dbReference type="GO" id="GO:0015891">
    <property type="term" value="P:siderophore transport"/>
    <property type="evidence" value="ECO:0007669"/>
    <property type="project" value="InterPro"/>
</dbReference>
<keyword evidence="11 14" id="KW-0472">Membrane</keyword>
<evidence type="ECO:0000256" key="9">
    <source>
        <dbReference type="ARBA" id="ARBA00023065"/>
    </source>
</evidence>
<feature type="signal peptide" evidence="16">
    <location>
        <begin position="1"/>
        <end position="30"/>
    </location>
</feature>
<dbReference type="InterPro" id="IPR012910">
    <property type="entry name" value="Plug_dom"/>
</dbReference>
<keyword evidence="13 14" id="KW-0998">Cell outer membrane</keyword>
<evidence type="ECO:0000256" key="7">
    <source>
        <dbReference type="ARBA" id="ARBA00022729"/>
    </source>
</evidence>
<dbReference type="GO" id="GO:0009279">
    <property type="term" value="C:cell outer membrane"/>
    <property type="evidence" value="ECO:0007669"/>
    <property type="project" value="UniProtKB-SubCell"/>
</dbReference>
<evidence type="ECO:0000256" key="8">
    <source>
        <dbReference type="ARBA" id="ARBA00023004"/>
    </source>
</evidence>
<evidence type="ECO:0000259" key="17">
    <source>
        <dbReference type="Pfam" id="PF00593"/>
    </source>
</evidence>
<dbReference type="AlphaFoldDB" id="E6XGN2"/>
<evidence type="ECO:0000256" key="4">
    <source>
        <dbReference type="ARBA" id="ARBA00022452"/>
    </source>
</evidence>
<evidence type="ECO:0000256" key="6">
    <source>
        <dbReference type="ARBA" id="ARBA00022692"/>
    </source>
</evidence>
<evidence type="ECO:0000259" key="18">
    <source>
        <dbReference type="Pfam" id="PF07715"/>
    </source>
</evidence>
<evidence type="ECO:0000256" key="13">
    <source>
        <dbReference type="ARBA" id="ARBA00023237"/>
    </source>
</evidence>
<dbReference type="InterPro" id="IPR036942">
    <property type="entry name" value="Beta-barrel_TonB_sf"/>
</dbReference>
<name>E6XGN2_SHEP2</name>
<dbReference type="Gene3D" id="2.40.170.20">
    <property type="entry name" value="TonB-dependent receptor, beta-barrel domain"/>
    <property type="match status" value="1"/>
</dbReference>
<evidence type="ECO:0000256" key="12">
    <source>
        <dbReference type="ARBA" id="ARBA00023170"/>
    </source>
</evidence>
<proteinExistence type="inferred from homology"/>
<feature type="chain" id="PRO_5003215361" evidence="16">
    <location>
        <begin position="31"/>
        <end position="745"/>
    </location>
</feature>
<evidence type="ECO:0000256" key="3">
    <source>
        <dbReference type="ARBA" id="ARBA00022448"/>
    </source>
</evidence>
<dbReference type="InterPro" id="IPR039426">
    <property type="entry name" value="TonB-dep_rcpt-like"/>
</dbReference>
<comment type="subcellular location">
    <subcellularLocation>
        <location evidence="1 14">Cell outer membrane</location>
        <topology evidence="1 14">Multi-pass membrane protein</topology>
    </subcellularLocation>
</comment>
<dbReference type="PATRIC" id="fig|399804.5.peg.1648"/>
<evidence type="ECO:0000256" key="11">
    <source>
        <dbReference type="ARBA" id="ARBA00023136"/>
    </source>
</evidence>
<feature type="domain" description="TonB-dependent receptor-like beta-barrel" evidence="17">
    <location>
        <begin position="277"/>
        <end position="713"/>
    </location>
</feature>
<gene>
    <name evidence="19" type="ordered locus">Sput200_1607</name>
</gene>
<keyword evidence="6 14" id="KW-0812">Transmembrane</keyword>
<dbReference type="Gene3D" id="2.170.130.10">
    <property type="entry name" value="TonB-dependent receptor, plug domain"/>
    <property type="match status" value="1"/>
</dbReference>
<dbReference type="GO" id="GO:0015344">
    <property type="term" value="F:siderophore uptake transmembrane transporter activity"/>
    <property type="evidence" value="ECO:0007669"/>
    <property type="project" value="TreeGrafter"/>
</dbReference>
<keyword evidence="9" id="KW-0406">Ion transport</keyword>
<keyword evidence="12 19" id="KW-0675">Receptor</keyword>
<dbReference type="CDD" id="cd01347">
    <property type="entry name" value="ligand_gated_channel"/>
    <property type="match status" value="1"/>
</dbReference>
<evidence type="ECO:0000313" key="19">
    <source>
        <dbReference type="EMBL" id="ADV54068.1"/>
    </source>
</evidence>
<accession>E6XGN2</accession>
<sequence>MLNILGYLVKSRFAYSLIALALAQHSWVFATEKPIKNDIEPSSDTVQSDVIPAADASEPDAKLVTPERIAVHGRAMQMYVDKETTIGTKTAINVMELPQSVQVLTEQLIVDQAARNITDLYRSIAGVSEFSYSGVTFRGFRDDANVFYDGVRGDPYSGFSVPQLFNVQRVEVLKGPASALYGGGEPGGMINYVTKKPTFVESKELTLSTGSEDMIGGSLDFTGGLTQNLAYRFGAYYQQEDSFRNNADSQNAEVAGGLLYEISDDTKLTTTFDIIKQNLGGNRLRGVPVDDAGNFLVAPSYNANEKSDFQKMDALVLQAILDHQFTDNFSVKTQVRYLNNDSDQQYHESRGWATLDANKKPIMGDGTIKREYRVQSRANDEISLTNDFVYAFDALGFEHEFLFGGDYHYVETEYHYKLATSNEGVGNLNIFDLNYGETNPSTYNLKDKNTDGIRANRYGVYVQEHLHFNEQWSLIAGLRFSQFDEYDKATGFSFSDNAITPRAGLNYRPIDSTSFYLNYSESFNPTSLTNQAENIGDGFLDPETGNQIELGMKNEWLDGQFMTTLAVYRIEKQNVAQANPLDTGDDDGIPAMLNFGEVRSEGIEWTLVGDLTDNLTVTANYAYNETEVVKGVVDDSLTNTFDSKHFANAPRHQAGIWTRYDINALDSAIAFGMDYVGEQFSLDGQTVKPHTIFDMSWTTQWEQTQVRLNLKNIFDKEYAVSGFSERNGHFPGEPRNITLELSHKF</sequence>
<reference evidence="19 20" key="1">
    <citation type="submission" date="2011-01" db="EMBL/GenBank/DDBJ databases">
        <title>Complete sequence of Shewanella putrefaciens 200.</title>
        <authorList>
            <consortium name="US DOE Joint Genome Institute"/>
            <person name="Lucas S."/>
            <person name="Copeland A."/>
            <person name="Lapidus A."/>
            <person name="Cheng J.-F."/>
            <person name="Bruce D."/>
            <person name="Goodwin L."/>
            <person name="Pitluck S."/>
            <person name="Munk A.C."/>
            <person name="Detter J.C."/>
            <person name="Han C."/>
            <person name="Tapia R."/>
            <person name="Land M."/>
            <person name="Hauser L."/>
            <person name="Chang Y.-J."/>
            <person name="Jeffries C."/>
            <person name="Kyrpides N."/>
            <person name="Ivanova N."/>
            <person name="Mikhailova N."/>
            <person name="Kolker E."/>
            <person name="Lawrence C."/>
            <person name="McCue L.A."/>
            <person name="DiChristina T."/>
            <person name="Nealson K."/>
            <person name="Fredrickson J.K."/>
            <person name="Woyke T."/>
        </authorList>
    </citation>
    <scope>NUCLEOTIDE SEQUENCE [LARGE SCALE GENOMIC DNA]</scope>
    <source>
        <strain evidence="19 20">200</strain>
    </source>
</reference>
<evidence type="ECO:0000256" key="15">
    <source>
        <dbReference type="RuleBase" id="RU003357"/>
    </source>
</evidence>
<evidence type="ECO:0000256" key="1">
    <source>
        <dbReference type="ARBA" id="ARBA00004571"/>
    </source>
</evidence>
<dbReference type="PANTHER" id="PTHR32552:SF68">
    <property type="entry name" value="FERRICHROME OUTER MEMBRANE TRANSPORTER_PHAGE RECEPTOR"/>
    <property type="match status" value="1"/>
</dbReference>
<dbReference type="PANTHER" id="PTHR32552">
    <property type="entry name" value="FERRICHROME IRON RECEPTOR-RELATED"/>
    <property type="match status" value="1"/>
</dbReference>
<keyword evidence="8" id="KW-0408">Iron</keyword>
<dbReference type="SUPFAM" id="SSF56935">
    <property type="entry name" value="Porins"/>
    <property type="match status" value="1"/>
</dbReference>
<dbReference type="Pfam" id="PF07715">
    <property type="entry name" value="Plug"/>
    <property type="match status" value="1"/>
</dbReference>
<evidence type="ECO:0000256" key="5">
    <source>
        <dbReference type="ARBA" id="ARBA00022496"/>
    </source>
</evidence>
<evidence type="ECO:0000256" key="10">
    <source>
        <dbReference type="ARBA" id="ARBA00023077"/>
    </source>
</evidence>
<feature type="domain" description="TonB-dependent receptor plug" evidence="18">
    <location>
        <begin position="94"/>
        <end position="188"/>
    </location>
</feature>
<keyword evidence="10 15" id="KW-0798">TonB box</keyword>
<keyword evidence="3 14" id="KW-0813">Transport</keyword>
<dbReference type="Proteomes" id="UP000008209">
    <property type="component" value="Chromosome"/>
</dbReference>
<evidence type="ECO:0000256" key="14">
    <source>
        <dbReference type="PROSITE-ProRule" id="PRU01360"/>
    </source>
</evidence>
<keyword evidence="4 14" id="KW-1134">Transmembrane beta strand</keyword>
<evidence type="ECO:0000256" key="16">
    <source>
        <dbReference type="SAM" id="SignalP"/>
    </source>
</evidence>
<keyword evidence="7 16" id="KW-0732">Signal</keyword>
<dbReference type="HOGENOM" id="CLU_008287_9_4_6"/>
<dbReference type="NCBIfam" id="TIGR01783">
    <property type="entry name" value="TonB-siderophor"/>
    <property type="match status" value="1"/>
</dbReference>
<dbReference type="KEGG" id="shp:Sput200_1607"/>
<dbReference type="Pfam" id="PF00593">
    <property type="entry name" value="TonB_dep_Rec_b-barrel"/>
    <property type="match status" value="1"/>
</dbReference>
<dbReference type="InterPro" id="IPR010105">
    <property type="entry name" value="TonB_sidphr_rcpt"/>
</dbReference>
<dbReference type="InterPro" id="IPR037066">
    <property type="entry name" value="Plug_dom_sf"/>
</dbReference>
<protein>
    <submittedName>
        <fullName evidence="19">TonB-dependent siderophore receptor</fullName>
    </submittedName>
</protein>
<keyword evidence="5" id="KW-0410">Iron transport</keyword>
<organism evidence="19 20">
    <name type="scientific">Shewanella putrefaciens (strain 200)</name>
    <dbReference type="NCBI Taxonomy" id="399804"/>
    <lineage>
        <taxon>Bacteria</taxon>
        <taxon>Pseudomonadati</taxon>
        <taxon>Pseudomonadota</taxon>
        <taxon>Gammaproteobacteria</taxon>
        <taxon>Alteromonadales</taxon>
        <taxon>Shewanellaceae</taxon>
        <taxon>Shewanella</taxon>
    </lineage>
</organism>
<dbReference type="GO" id="GO:0038023">
    <property type="term" value="F:signaling receptor activity"/>
    <property type="evidence" value="ECO:0007669"/>
    <property type="project" value="InterPro"/>
</dbReference>
<dbReference type="PROSITE" id="PS52016">
    <property type="entry name" value="TONB_DEPENDENT_REC_3"/>
    <property type="match status" value="1"/>
</dbReference>
<dbReference type="EMBL" id="CP002457">
    <property type="protein sequence ID" value="ADV54068.1"/>
    <property type="molecule type" value="Genomic_DNA"/>
</dbReference>